<organism evidence="1">
    <name type="scientific">Mytilinidion resinicola</name>
    <dbReference type="NCBI Taxonomy" id="574789"/>
    <lineage>
        <taxon>Eukaryota</taxon>
        <taxon>Fungi</taxon>
        <taxon>Dikarya</taxon>
        <taxon>Ascomycota</taxon>
        <taxon>Pezizomycotina</taxon>
        <taxon>Dothideomycetes</taxon>
        <taxon>Pleosporomycetidae</taxon>
        <taxon>Mytilinidiales</taxon>
        <taxon>Mytilinidiaceae</taxon>
        <taxon>Mytilinidion</taxon>
    </lineage>
</organism>
<sequence>MSHDVLRIPSKGDTMASTSTFRFFDLPPELRIMVYKNLVCETDRTDHGIFEDPYSVRNRVGKAAPSIKTQILTVS</sequence>
<keyword evidence="2" id="KW-1185">Reference proteome</keyword>
<dbReference type="EMBL" id="MU003712">
    <property type="protein sequence ID" value="KAF2804633.1"/>
    <property type="molecule type" value="Genomic_DNA"/>
</dbReference>
<proteinExistence type="predicted"/>
<dbReference type="OrthoDB" id="5314997at2759"/>
<dbReference type="AlphaFoldDB" id="A0A6A6Y7W6"/>
<reference evidence="1 3" key="1">
    <citation type="journal article" date="2020" name="Stud. Mycol.">
        <title>101 Dothideomycetes genomes: a test case for predicting lifestyles and emergence of pathogens.</title>
        <authorList>
            <person name="Haridas S."/>
            <person name="Albert R."/>
            <person name="Binder M."/>
            <person name="Bloem J."/>
            <person name="Labutti K."/>
            <person name="Salamov A."/>
            <person name="Andreopoulos B."/>
            <person name="Baker S."/>
            <person name="Barry K."/>
            <person name="Bills G."/>
            <person name="Bluhm B."/>
            <person name="Cannon C."/>
            <person name="Castanera R."/>
            <person name="Culley D."/>
            <person name="Daum C."/>
            <person name="Ezra D."/>
            <person name="Gonzalez J."/>
            <person name="Henrissat B."/>
            <person name="Kuo A."/>
            <person name="Liang C."/>
            <person name="Lipzen A."/>
            <person name="Lutzoni F."/>
            <person name="Magnuson J."/>
            <person name="Mondo S."/>
            <person name="Nolan M."/>
            <person name="Ohm R."/>
            <person name="Pangilinan J."/>
            <person name="Park H.-J."/>
            <person name="Ramirez L."/>
            <person name="Alfaro M."/>
            <person name="Sun H."/>
            <person name="Tritt A."/>
            <person name="Yoshinaga Y."/>
            <person name="Zwiers L.-H."/>
            <person name="Turgeon B."/>
            <person name="Goodwin S."/>
            <person name="Spatafora J."/>
            <person name="Crous P."/>
            <person name="Grigoriev I."/>
        </authorList>
    </citation>
    <scope>NUCLEOTIDE SEQUENCE</scope>
    <source>
        <strain evidence="1 3">CBS 304.34</strain>
    </source>
</reference>
<evidence type="ECO:0000313" key="3">
    <source>
        <dbReference type="RefSeq" id="XP_033571597.1"/>
    </source>
</evidence>
<reference evidence="3" key="3">
    <citation type="submission" date="2025-04" db="UniProtKB">
        <authorList>
            <consortium name="RefSeq"/>
        </authorList>
    </citation>
    <scope>IDENTIFICATION</scope>
    <source>
        <strain evidence="3">CBS 304.34</strain>
    </source>
</reference>
<dbReference type="GeneID" id="54461888"/>
<name>A0A6A6Y7W6_9PEZI</name>
<reference evidence="3" key="2">
    <citation type="submission" date="2020-04" db="EMBL/GenBank/DDBJ databases">
        <authorList>
            <consortium name="NCBI Genome Project"/>
        </authorList>
    </citation>
    <scope>NUCLEOTIDE SEQUENCE</scope>
    <source>
        <strain evidence="3">CBS 304.34</strain>
    </source>
</reference>
<dbReference type="RefSeq" id="XP_033571597.1">
    <property type="nucleotide sequence ID" value="XM_033720995.1"/>
</dbReference>
<protein>
    <submittedName>
        <fullName evidence="1 3">Uncharacterized protein</fullName>
    </submittedName>
</protein>
<evidence type="ECO:0000313" key="1">
    <source>
        <dbReference type="EMBL" id="KAF2804633.1"/>
    </source>
</evidence>
<gene>
    <name evidence="1 3" type="ORF">BDZ99DRAFT_467320</name>
</gene>
<evidence type="ECO:0000313" key="2">
    <source>
        <dbReference type="Proteomes" id="UP000504636"/>
    </source>
</evidence>
<dbReference type="Proteomes" id="UP000504636">
    <property type="component" value="Unplaced"/>
</dbReference>
<accession>A0A6A6Y7W6</accession>